<protein>
    <recommendedName>
        <fullName evidence="3">AbiEii toxin of type IV toxin-antitoxin system</fullName>
    </recommendedName>
</protein>
<comment type="caution">
    <text evidence="1">The sequence shown here is derived from an EMBL/GenBank/DDBJ whole genome shotgun (WGS) entry which is preliminary data.</text>
</comment>
<dbReference type="Proteomes" id="UP001549749">
    <property type="component" value="Unassembled WGS sequence"/>
</dbReference>
<dbReference type="RefSeq" id="WP_354662017.1">
    <property type="nucleotide sequence ID" value="NZ_JBEXAC010000002.1"/>
</dbReference>
<dbReference type="InterPro" id="IPR027417">
    <property type="entry name" value="P-loop_NTPase"/>
</dbReference>
<dbReference type="SUPFAM" id="SSF52540">
    <property type="entry name" value="P-loop containing nucleoside triphosphate hydrolases"/>
    <property type="match status" value="1"/>
</dbReference>
<dbReference type="EMBL" id="JBEXAC010000002">
    <property type="protein sequence ID" value="MET6999454.1"/>
    <property type="molecule type" value="Genomic_DNA"/>
</dbReference>
<keyword evidence="2" id="KW-1185">Reference proteome</keyword>
<evidence type="ECO:0000313" key="2">
    <source>
        <dbReference type="Proteomes" id="UP001549749"/>
    </source>
</evidence>
<reference evidence="1 2" key="1">
    <citation type="submission" date="2024-06" db="EMBL/GenBank/DDBJ databases">
        <title>Chitinophaga defluvii sp. nov., isolated from municipal sewage.</title>
        <authorList>
            <person name="Zhang L."/>
        </authorList>
    </citation>
    <scope>NUCLEOTIDE SEQUENCE [LARGE SCALE GENOMIC DNA]</scope>
    <source>
        <strain evidence="1 2">H8</strain>
    </source>
</reference>
<evidence type="ECO:0000313" key="1">
    <source>
        <dbReference type="EMBL" id="MET6999454.1"/>
    </source>
</evidence>
<organism evidence="1 2">
    <name type="scientific">Chitinophaga defluvii</name>
    <dbReference type="NCBI Taxonomy" id="3163343"/>
    <lineage>
        <taxon>Bacteria</taxon>
        <taxon>Pseudomonadati</taxon>
        <taxon>Bacteroidota</taxon>
        <taxon>Chitinophagia</taxon>
        <taxon>Chitinophagales</taxon>
        <taxon>Chitinophagaceae</taxon>
        <taxon>Chitinophaga</taxon>
    </lineage>
</organism>
<accession>A0ABV2TBD8</accession>
<dbReference type="Gene3D" id="3.40.50.300">
    <property type="entry name" value="P-loop containing nucleotide triphosphate hydrolases"/>
    <property type="match status" value="1"/>
</dbReference>
<sequence>MTIEIDHSDQIYFEDNSIEKNIDIAPLIKALYTDVSNKKNRSSIDILLDNLLLGIFVNYQIQVYKYTFGSQYIHDRPLTEGQSARHYILDFFSSMKNIQFEYEGHSVELPRQEQLANLVPQLFQFVEKLFQDKIFVPVSATTMNLVVNDETESVFKQFSRYYLQIKGISAFLKFKWRSLSGGEQSYLSLMSRFYHVKHHRHGDLPNNLIIMIDEGDIGYHPEWQRRFLNTTIGFLKRLFVGHTVQVIFTANSPFISSDLPKSNVIFIEKVNKELSIFHGKDNNRQSTFAANVHTLFADSFYLNGVLMDDFAKERINDIIKFINDKRKKKPNSGYKKTIDMIGEPALRIKLQDMWSEKFGLAEEREQLLKRLEEIDRQTNINSDDQKPS</sequence>
<gene>
    <name evidence="1" type="ORF">ABR189_18845</name>
</gene>
<evidence type="ECO:0008006" key="3">
    <source>
        <dbReference type="Google" id="ProtNLM"/>
    </source>
</evidence>
<proteinExistence type="predicted"/>
<name>A0ABV2TBD8_9BACT</name>